<dbReference type="SUPFAM" id="SSF109854">
    <property type="entry name" value="DinB/YfiT-like putative metalloenzymes"/>
    <property type="match status" value="1"/>
</dbReference>
<feature type="region of interest" description="Disordered" evidence="1">
    <location>
        <begin position="84"/>
        <end position="105"/>
    </location>
</feature>
<protein>
    <submittedName>
        <fullName evidence="3">Mycothiol maleylpyruvate isomerase-like protein</fullName>
    </submittedName>
</protein>
<evidence type="ECO:0000313" key="3">
    <source>
        <dbReference type="EMBL" id="TWG18483.1"/>
    </source>
</evidence>
<dbReference type="OrthoDB" id="3213216at2"/>
<proteinExistence type="predicted"/>
<dbReference type="AlphaFoldDB" id="A0A561W3N9"/>
<dbReference type="GO" id="GO:0046872">
    <property type="term" value="F:metal ion binding"/>
    <property type="evidence" value="ECO:0007669"/>
    <property type="project" value="InterPro"/>
</dbReference>
<name>A0A561W3N9_9ACTN</name>
<keyword evidence="3" id="KW-0413">Isomerase</keyword>
<reference evidence="3 4" key="1">
    <citation type="submission" date="2019-06" db="EMBL/GenBank/DDBJ databases">
        <title>Sequencing the genomes of 1000 actinobacteria strains.</title>
        <authorList>
            <person name="Klenk H.-P."/>
        </authorList>
    </citation>
    <scope>NUCLEOTIDE SEQUENCE [LARGE SCALE GENOMIC DNA]</scope>
    <source>
        <strain evidence="3 4">DSM 45885</strain>
    </source>
</reference>
<feature type="domain" description="Mycothiol-dependent maleylpyruvate isomerase metal-binding" evidence="2">
    <location>
        <begin position="23"/>
        <end position="163"/>
    </location>
</feature>
<dbReference type="GeneID" id="300129362"/>
<dbReference type="GO" id="GO:0016853">
    <property type="term" value="F:isomerase activity"/>
    <property type="evidence" value="ECO:0007669"/>
    <property type="project" value="UniProtKB-KW"/>
</dbReference>
<dbReference type="Pfam" id="PF11716">
    <property type="entry name" value="MDMPI_N"/>
    <property type="match status" value="1"/>
</dbReference>
<dbReference type="InterPro" id="IPR034660">
    <property type="entry name" value="DinB/YfiT-like"/>
</dbReference>
<keyword evidence="4" id="KW-1185">Reference proteome</keyword>
<sequence length="214" mass="22897">MSRPVDALDSAFPVAASIALDLIRRPEVSEQWSRPSVLPHLSIGGLACHLGRQAIRVAELLPTPSDLPVLESADNHYERAAWVSEGTPDEASVAASNDEADAARGPADLHARSAAALEAAGNLLARGAALDVVPIPWQGWALRRGDFLLTRQLEVVVHSDDLAVSIGVPTPEFPAEVFEPVRDLLVRLAVRRRGQSALISALSRSERAQDISAF</sequence>
<gene>
    <name evidence="3" type="ORF">FHU34_113829</name>
</gene>
<dbReference type="RefSeq" id="WP_145782516.1">
    <property type="nucleotide sequence ID" value="NZ_VIWZ01000001.1"/>
</dbReference>
<keyword evidence="3" id="KW-0670">Pyruvate</keyword>
<dbReference type="InterPro" id="IPR024344">
    <property type="entry name" value="MDMPI_metal-binding"/>
</dbReference>
<dbReference type="Gene3D" id="1.20.120.450">
    <property type="entry name" value="dinb family like domain"/>
    <property type="match status" value="1"/>
</dbReference>
<comment type="caution">
    <text evidence="3">The sequence shown here is derived from an EMBL/GenBank/DDBJ whole genome shotgun (WGS) entry which is preliminary data.</text>
</comment>
<dbReference type="EMBL" id="VIWZ01000001">
    <property type="protein sequence ID" value="TWG18483.1"/>
    <property type="molecule type" value="Genomic_DNA"/>
</dbReference>
<organism evidence="3 4">
    <name type="scientific">Micromonospora taraxaci</name>
    <dbReference type="NCBI Taxonomy" id="1316803"/>
    <lineage>
        <taxon>Bacteria</taxon>
        <taxon>Bacillati</taxon>
        <taxon>Actinomycetota</taxon>
        <taxon>Actinomycetes</taxon>
        <taxon>Micromonosporales</taxon>
        <taxon>Micromonosporaceae</taxon>
        <taxon>Micromonospora</taxon>
    </lineage>
</organism>
<evidence type="ECO:0000259" key="2">
    <source>
        <dbReference type="Pfam" id="PF11716"/>
    </source>
</evidence>
<evidence type="ECO:0000313" key="4">
    <source>
        <dbReference type="Proteomes" id="UP000317685"/>
    </source>
</evidence>
<dbReference type="Proteomes" id="UP000317685">
    <property type="component" value="Unassembled WGS sequence"/>
</dbReference>
<evidence type="ECO:0000256" key="1">
    <source>
        <dbReference type="SAM" id="MobiDB-lite"/>
    </source>
</evidence>
<accession>A0A561W3N9</accession>